<gene>
    <name evidence="1" type="ORF">B5807_08755</name>
</gene>
<dbReference type="AlphaFoldDB" id="A0A1Y2LRZ4"/>
<proteinExistence type="predicted"/>
<organism evidence="1 2">
    <name type="scientific">Epicoccum nigrum</name>
    <name type="common">Soil fungus</name>
    <name type="synonym">Epicoccum purpurascens</name>
    <dbReference type="NCBI Taxonomy" id="105696"/>
    <lineage>
        <taxon>Eukaryota</taxon>
        <taxon>Fungi</taxon>
        <taxon>Dikarya</taxon>
        <taxon>Ascomycota</taxon>
        <taxon>Pezizomycotina</taxon>
        <taxon>Dothideomycetes</taxon>
        <taxon>Pleosporomycetidae</taxon>
        <taxon>Pleosporales</taxon>
        <taxon>Pleosporineae</taxon>
        <taxon>Didymellaceae</taxon>
        <taxon>Epicoccum</taxon>
    </lineage>
</organism>
<name>A0A1Y2LRZ4_EPING</name>
<keyword evidence="2" id="KW-1185">Reference proteome</keyword>
<protein>
    <submittedName>
        <fullName evidence="1">Uncharacterized protein</fullName>
    </submittedName>
</protein>
<dbReference type="InParanoid" id="A0A1Y2LRZ4"/>
<dbReference type="EMBL" id="KZ107850">
    <property type="protein sequence ID" value="OSS46646.1"/>
    <property type="molecule type" value="Genomic_DNA"/>
</dbReference>
<reference evidence="1 2" key="1">
    <citation type="journal article" date="2017" name="Genome Announc.">
        <title>Genome sequence of the saprophytic ascomycete Epicoccum nigrum ICMP 19927 strain isolated from New Zealand.</title>
        <authorList>
            <person name="Fokin M."/>
            <person name="Fleetwood D."/>
            <person name="Weir B.S."/>
            <person name="Villas-Boas S.G."/>
        </authorList>
    </citation>
    <scope>NUCLEOTIDE SEQUENCE [LARGE SCALE GENOMIC DNA]</scope>
    <source>
        <strain evidence="1 2">ICMP 19927</strain>
    </source>
</reference>
<evidence type="ECO:0000313" key="1">
    <source>
        <dbReference type="EMBL" id="OSS46646.1"/>
    </source>
</evidence>
<sequence length="195" mass="22124">MLRNYWEIEMHASAVVSEVTVRALFELFLIIWRAEDREAYQGFQPSLWYKVIADCPLEEATIIKLQLLKPFNQVLTVLNPIRDRHQRTIFIHNRDPLLTFIMPSLPFSASSSPSTSPSSSRSPSIVLHPASGVSARKSLHTSKEDATEAYRNRYAQYLACTFNMSIQAALVEADNILAPQRRSSSISEAESLREI</sequence>
<dbReference type="Proteomes" id="UP000193240">
    <property type="component" value="Unassembled WGS sequence"/>
</dbReference>
<accession>A0A1Y2LRZ4</accession>
<evidence type="ECO:0000313" key="2">
    <source>
        <dbReference type="Proteomes" id="UP000193240"/>
    </source>
</evidence>